<proteinExistence type="predicted"/>
<gene>
    <name evidence="1" type="ORF">CLV67_10267</name>
</gene>
<comment type="caution">
    <text evidence="1">The sequence shown here is derived from an EMBL/GenBank/DDBJ whole genome shotgun (WGS) entry which is preliminary data.</text>
</comment>
<sequence length="70" mass="7840">MSGELALMGVTEIHRRIGGSRGRVRHLVLRKDFPQPVVVLRQGRVWLEPEVEAWIRALPAGEITPSRMAG</sequence>
<name>A0A2T0KKZ8_9ACTN</name>
<dbReference type="RefSeq" id="WP_239166041.1">
    <property type="nucleotide sequence ID" value="NZ_BOMO01000016.1"/>
</dbReference>
<evidence type="ECO:0008006" key="3">
    <source>
        <dbReference type="Google" id="ProtNLM"/>
    </source>
</evidence>
<organism evidence="1 2">
    <name type="scientific">Actinoplanes italicus</name>
    <dbReference type="NCBI Taxonomy" id="113567"/>
    <lineage>
        <taxon>Bacteria</taxon>
        <taxon>Bacillati</taxon>
        <taxon>Actinomycetota</taxon>
        <taxon>Actinomycetes</taxon>
        <taxon>Micromonosporales</taxon>
        <taxon>Micromonosporaceae</taxon>
        <taxon>Actinoplanes</taxon>
    </lineage>
</organism>
<dbReference type="Proteomes" id="UP000239415">
    <property type="component" value="Unassembled WGS sequence"/>
</dbReference>
<dbReference type="AlphaFoldDB" id="A0A2T0KKZ8"/>
<evidence type="ECO:0000313" key="2">
    <source>
        <dbReference type="Proteomes" id="UP000239415"/>
    </source>
</evidence>
<protein>
    <recommendedName>
        <fullName evidence="3">AlpA family transcriptional regulator</fullName>
    </recommendedName>
</protein>
<reference evidence="1 2" key="1">
    <citation type="submission" date="2018-03" db="EMBL/GenBank/DDBJ databases">
        <title>Genomic Encyclopedia of Archaeal and Bacterial Type Strains, Phase II (KMG-II): from individual species to whole genera.</title>
        <authorList>
            <person name="Goeker M."/>
        </authorList>
    </citation>
    <scope>NUCLEOTIDE SEQUENCE [LARGE SCALE GENOMIC DNA]</scope>
    <source>
        <strain evidence="1 2">DSM 43146</strain>
    </source>
</reference>
<dbReference type="EMBL" id="PVMZ01000002">
    <property type="protein sequence ID" value="PRX24292.1"/>
    <property type="molecule type" value="Genomic_DNA"/>
</dbReference>
<accession>A0A2T0KKZ8</accession>
<keyword evidence="2" id="KW-1185">Reference proteome</keyword>
<evidence type="ECO:0000313" key="1">
    <source>
        <dbReference type="EMBL" id="PRX24292.1"/>
    </source>
</evidence>